<dbReference type="OrthoDB" id="1716402at2759"/>
<keyword evidence="4" id="KW-1185">Reference proteome</keyword>
<evidence type="ECO:0000313" key="3">
    <source>
        <dbReference type="EMBL" id="GFQ02473.1"/>
    </source>
</evidence>
<dbReference type="PANTHER" id="PTHR31343:SF4">
    <property type="entry name" value="DUF789 DOMAIN-CONTAINING PROTEIN"/>
    <property type="match status" value="1"/>
</dbReference>
<reference evidence="3" key="1">
    <citation type="submission" date="2020-07" db="EMBL/GenBank/DDBJ databases">
        <title>Ethylene signaling mediates host invasion by parasitic plants.</title>
        <authorList>
            <person name="Yoshida S."/>
        </authorList>
    </citation>
    <scope>NUCLEOTIDE SEQUENCE</scope>
    <source>
        <strain evidence="3">Okayama</strain>
    </source>
</reference>
<feature type="region of interest" description="Disordered" evidence="2">
    <location>
        <begin position="77"/>
        <end position="105"/>
    </location>
</feature>
<dbReference type="EMBL" id="BMAC01000748">
    <property type="protein sequence ID" value="GFQ02473.1"/>
    <property type="molecule type" value="Genomic_DNA"/>
</dbReference>
<dbReference type="Pfam" id="PF05623">
    <property type="entry name" value="DUF789"/>
    <property type="match status" value="2"/>
</dbReference>
<dbReference type="InterPro" id="IPR008507">
    <property type="entry name" value="DUF789"/>
</dbReference>
<evidence type="ECO:0000256" key="2">
    <source>
        <dbReference type="SAM" id="MobiDB-lite"/>
    </source>
</evidence>
<comment type="caution">
    <text evidence="3">The sequence shown here is derived from an EMBL/GenBank/DDBJ whole genome shotgun (WGS) entry which is preliminary data.</text>
</comment>
<evidence type="ECO:0000256" key="1">
    <source>
        <dbReference type="SAM" id="Coils"/>
    </source>
</evidence>
<organism evidence="3 4">
    <name type="scientific">Phtheirospermum japonicum</name>
    <dbReference type="NCBI Taxonomy" id="374723"/>
    <lineage>
        <taxon>Eukaryota</taxon>
        <taxon>Viridiplantae</taxon>
        <taxon>Streptophyta</taxon>
        <taxon>Embryophyta</taxon>
        <taxon>Tracheophyta</taxon>
        <taxon>Spermatophyta</taxon>
        <taxon>Magnoliopsida</taxon>
        <taxon>eudicotyledons</taxon>
        <taxon>Gunneridae</taxon>
        <taxon>Pentapetalae</taxon>
        <taxon>asterids</taxon>
        <taxon>lamiids</taxon>
        <taxon>Lamiales</taxon>
        <taxon>Orobanchaceae</taxon>
        <taxon>Orobanchaceae incertae sedis</taxon>
        <taxon>Phtheirospermum</taxon>
    </lineage>
</organism>
<protein>
    <submittedName>
        <fullName evidence="3">Uncharacterized protein</fullName>
    </submittedName>
</protein>
<accession>A0A830CW11</accession>
<dbReference type="Proteomes" id="UP000653305">
    <property type="component" value="Unassembled WGS sequence"/>
</dbReference>
<gene>
    <name evidence="3" type="ORF">PHJA_002391200</name>
</gene>
<dbReference type="PANTHER" id="PTHR31343">
    <property type="entry name" value="T15D22.8"/>
    <property type="match status" value="1"/>
</dbReference>
<keyword evidence="1" id="KW-0175">Coiled coil</keyword>
<name>A0A830CW11_9LAMI</name>
<proteinExistence type="predicted"/>
<feature type="region of interest" description="Disordered" evidence="2">
    <location>
        <begin position="1"/>
        <end position="24"/>
    </location>
</feature>
<dbReference type="AlphaFoldDB" id="A0A830CW11"/>
<feature type="coiled-coil region" evidence="1">
    <location>
        <begin position="39"/>
        <end position="66"/>
    </location>
</feature>
<sequence length="393" mass="44263">MSSEGGYTAAPPPRQGGDRFYNPPAARRHQQILLQQQQHQMLQRQLLQQQQQQQHQQQQRQQHQQRLLQRRAALMPESSAVAAGTEKRNDGDVSSTAVALSVPPSAGRGSTLNVTNLDRLMESVTPCIQGRYLSEVNARGRRAREVDSLPFFHMEDLWEFFSEWSYYGAGVPLVLNGKVPIEQYYVPYLSGIQLFIDPSSQNGGPIDAETYRLSKLSLGDESVSEVDKSRASFQYFEFEQPFLRRPLADKLSIIASENPALSKIKSCDLLPTSWICVAWYPIYRIPVGPTLQDLDASFLTFHSLSTQPKGNSPPRFHAPNTRTVRGIADPTPKVSLPVFALASYKLKGSIVSPCGPHECEQENSLLEAVDTWLSHLKVTLPDFQFFRNHSQRR</sequence>
<evidence type="ECO:0000313" key="4">
    <source>
        <dbReference type="Proteomes" id="UP000653305"/>
    </source>
</evidence>